<dbReference type="Proteomes" id="UP000812966">
    <property type="component" value="Unassembled WGS sequence"/>
</dbReference>
<dbReference type="PROSITE" id="PS50828">
    <property type="entry name" value="SMR"/>
    <property type="match status" value="1"/>
</dbReference>
<feature type="region of interest" description="Disordered" evidence="1">
    <location>
        <begin position="414"/>
        <end position="469"/>
    </location>
</feature>
<feature type="compositionally biased region" description="Basic and acidic residues" evidence="1">
    <location>
        <begin position="119"/>
        <end position="133"/>
    </location>
</feature>
<organism evidence="3 4">
    <name type="scientific">Filobasidium floriforme</name>
    <dbReference type="NCBI Taxonomy" id="5210"/>
    <lineage>
        <taxon>Eukaryota</taxon>
        <taxon>Fungi</taxon>
        <taxon>Dikarya</taxon>
        <taxon>Basidiomycota</taxon>
        <taxon>Agaricomycotina</taxon>
        <taxon>Tremellomycetes</taxon>
        <taxon>Filobasidiales</taxon>
        <taxon>Filobasidiaceae</taxon>
        <taxon>Filobasidium</taxon>
    </lineage>
</organism>
<evidence type="ECO:0000256" key="1">
    <source>
        <dbReference type="SAM" id="MobiDB-lite"/>
    </source>
</evidence>
<dbReference type="InterPro" id="IPR052772">
    <property type="entry name" value="Endo/PolyKinase_Domain-Protein"/>
</dbReference>
<feature type="compositionally biased region" description="Polar residues" evidence="1">
    <location>
        <begin position="1"/>
        <end position="22"/>
    </location>
</feature>
<dbReference type="EMBL" id="JABELV010000051">
    <property type="protein sequence ID" value="KAG7553628.1"/>
    <property type="molecule type" value="Genomic_DNA"/>
</dbReference>
<evidence type="ECO:0000313" key="4">
    <source>
        <dbReference type="Proteomes" id="UP000812966"/>
    </source>
</evidence>
<feature type="domain" description="Smr" evidence="2">
    <location>
        <begin position="758"/>
        <end position="840"/>
    </location>
</feature>
<keyword evidence="4" id="KW-1185">Reference proteome</keyword>
<comment type="caution">
    <text evidence="3">The sequence shown here is derived from an EMBL/GenBank/DDBJ whole genome shotgun (WGS) entry which is preliminary data.</text>
</comment>
<accession>A0A8K0JS01</accession>
<feature type="compositionally biased region" description="Basic and acidic residues" evidence="1">
    <location>
        <begin position="601"/>
        <end position="611"/>
    </location>
</feature>
<dbReference type="SUPFAM" id="SSF160443">
    <property type="entry name" value="SMR domain-like"/>
    <property type="match status" value="1"/>
</dbReference>
<sequence>MPNLQRTQRLTVPSSVSSTIAAQSHRRLDSQPVVRDKPTKIALESLPQIGRSDIAPDVPLQVDEIDSIVAILADEFPLLDEPLIRAIISDHSPEQLYSKTEEIREDLALLQASVVPDPDAGKYKAQAEDEGRAELTSPLPDDVPAPRPAIDSQHTPQAPDTVSAMSSNSRVHVNSNLSEDRDVNKHVEDQTETVAEEESPSAYDIDELSDSDTEDRLEADSVSTHTFADESYGPVDFLYEMFEHLPTLEVQRAIDNHSIAEGGDMSSAIEDLLSLETIQQLDRGNQQQKLDSKVPDHSYQQEEGDDWRNFFIKPDAPSAVKAPPVGQFDSVHERLELSIEPVEVTSHDDGPRPNDRPALPLNTQMYSRISQPSGSTPAVSDTESLDDVPGTPKVRKVKPITNTGRYASLASLPRESYNGFSSGDESAGSTRSRRSVGKPSKAIPLRDFEQRLQGQGSSLPPRRRQGDSSWGTLESLATYLAELVVQPSADTSFFLTYFHSPNHTSGYAAVREALVKAGTPLTGLRAELSMVREIRAGIEQSIHTQTSDEDIGVCVGAAGDVSRALDLLALLEEIKSWGGGSLESLGWLGAARDTPATSRPKVAEKARRLENSVDVQTSSSRRLFPPDPKMPKRKKKDEHPQNWRVVRKEKEKKPRSSHRLAEFIPGYAKSSFGPDAVLFDMDECRRRASEERLKREAAVRQAGRHFRSGGNGGSRGKQVAAFYAGEARRYEAAARSWELRAAEELVNHQSKSDGAFSIDLHGLTLDEAKSVAKDRTQAWHASQNFVPVPSKPFQIITGQGKHSVNRVGILGPGVANELERVGWHVDRGYSGRGYIVVRGVRG</sequence>
<dbReference type="PANTHER" id="PTHR46535:SF1">
    <property type="entry name" value="NEDD4-BINDING PROTEIN 2"/>
    <property type="match status" value="1"/>
</dbReference>
<proteinExistence type="predicted"/>
<reference evidence="3" key="1">
    <citation type="submission" date="2020-04" db="EMBL/GenBank/DDBJ databases">
        <title>Analysis of mating type loci in Filobasidium floriforme.</title>
        <authorList>
            <person name="Nowrousian M."/>
        </authorList>
    </citation>
    <scope>NUCLEOTIDE SEQUENCE</scope>
    <source>
        <strain evidence="3">CBS 6242</strain>
    </source>
</reference>
<dbReference type="PANTHER" id="PTHR46535">
    <property type="entry name" value="NEDD4-BINDING PROTEIN 2"/>
    <property type="match status" value="1"/>
</dbReference>
<dbReference type="InterPro" id="IPR036063">
    <property type="entry name" value="Smr_dom_sf"/>
</dbReference>
<gene>
    <name evidence="3" type="ORF">FFLO_02983</name>
</gene>
<feature type="compositionally biased region" description="Basic and acidic residues" evidence="1">
    <location>
        <begin position="637"/>
        <end position="654"/>
    </location>
</feature>
<feature type="region of interest" description="Disordered" evidence="1">
    <location>
        <begin position="367"/>
        <end position="399"/>
    </location>
</feature>
<dbReference type="GO" id="GO:0004519">
    <property type="term" value="F:endonuclease activity"/>
    <property type="evidence" value="ECO:0007669"/>
    <property type="project" value="TreeGrafter"/>
</dbReference>
<feature type="compositionally biased region" description="Polar residues" evidence="1">
    <location>
        <begin position="367"/>
        <end position="382"/>
    </location>
</feature>
<feature type="region of interest" description="Disordered" evidence="1">
    <location>
        <begin position="1"/>
        <end position="32"/>
    </location>
</feature>
<dbReference type="Gene3D" id="3.30.1370.110">
    <property type="match status" value="1"/>
</dbReference>
<feature type="region of interest" description="Disordered" evidence="1">
    <location>
        <begin position="592"/>
        <end position="658"/>
    </location>
</feature>
<name>A0A8K0JS01_9TREE</name>
<feature type="compositionally biased region" description="Basic and acidic residues" evidence="1">
    <location>
        <begin position="178"/>
        <end position="189"/>
    </location>
</feature>
<dbReference type="GO" id="GO:0005634">
    <property type="term" value="C:nucleus"/>
    <property type="evidence" value="ECO:0007669"/>
    <property type="project" value="TreeGrafter"/>
</dbReference>
<protein>
    <recommendedName>
        <fullName evidence="2">Smr domain-containing protein</fullName>
    </recommendedName>
</protein>
<feature type="region of interest" description="Disordered" evidence="1">
    <location>
        <begin position="119"/>
        <end position="225"/>
    </location>
</feature>
<evidence type="ECO:0000259" key="2">
    <source>
        <dbReference type="PROSITE" id="PS50828"/>
    </source>
</evidence>
<dbReference type="InterPro" id="IPR002625">
    <property type="entry name" value="Smr_dom"/>
</dbReference>
<dbReference type="CDD" id="cd14279">
    <property type="entry name" value="CUE"/>
    <property type="match status" value="1"/>
</dbReference>
<dbReference type="AlphaFoldDB" id="A0A8K0JS01"/>
<feature type="compositionally biased region" description="Acidic residues" evidence="1">
    <location>
        <begin position="190"/>
        <end position="213"/>
    </location>
</feature>
<evidence type="ECO:0000313" key="3">
    <source>
        <dbReference type="EMBL" id="KAG7553628.1"/>
    </source>
</evidence>
<feature type="compositionally biased region" description="Polar residues" evidence="1">
    <location>
        <begin position="152"/>
        <end position="177"/>
    </location>
</feature>
<feature type="compositionally biased region" description="Polar residues" evidence="1">
    <location>
        <begin position="418"/>
        <end position="430"/>
    </location>
</feature>